<sequence length="247" mass="28642">MLATLMDRRRRLENTEKQMEKALFSSFLKDMKRRKDEELKSLMNEIQGIQEDLDSLQQESSHDQQLHSDGSDTVDPAFGSSQARVPDDSNESVVGADVRHTPKGRKRPRETDFEFEGDEALKSLKFDPLSEEMSFRKQKLKQHMDDLEHYYIDWRSKARISTPETNLPETNEFSSSLARLSRINRFRTVATLHYAENLSNLASSIVSSIEFDKDDEFFTTAGVTKKIKVYEYANVVWDYREKGARGK</sequence>
<dbReference type="Proteomes" id="UP001212841">
    <property type="component" value="Unassembled WGS sequence"/>
</dbReference>
<dbReference type="Gene3D" id="2.130.10.10">
    <property type="entry name" value="YVTN repeat-like/Quinoprotein amine dehydrogenase"/>
    <property type="match status" value="1"/>
</dbReference>
<comment type="caution">
    <text evidence="2">The sequence shown here is derived from an EMBL/GenBank/DDBJ whole genome shotgun (WGS) entry which is preliminary data.</text>
</comment>
<feature type="region of interest" description="Disordered" evidence="1">
    <location>
        <begin position="55"/>
        <end position="111"/>
    </location>
</feature>
<keyword evidence="3" id="KW-1185">Reference proteome</keyword>
<dbReference type="AlphaFoldDB" id="A0AAD5SBE6"/>
<evidence type="ECO:0000313" key="3">
    <source>
        <dbReference type="Proteomes" id="UP001212841"/>
    </source>
</evidence>
<dbReference type="InterPro" id="IPR042755">
    <property type="entry name" value="COP1"/>
</dbReference>
<organism evidence="2 3">
    <name type="scientific">Rhizophlyctis rosea</name>
    <dbReference type="NCBI Taxonomy" id="64517"/>
    <lineage>
        <taxon>Eukaryota</taxon>
        <taxon>Fungi</taxon>
        <taxon>Fungi incertae sedis</taxon>
        <taxon>Chytridiomycota</taxon>
        <taxon>Chytridiomycota incertae sedis</taxon>
        <taxon>Chytridiomycetes</taxon>
        <taxon>Rhizophlyctidales</taxon>
        <taxon>Rhizophlyctidaceae</taxon>
        <taxon>Rhizophlyctis</taxon>
    </lineage>
</organism>
<evidence type="ECO:0000256" key="1">
    <source>
        <dbReference type="SAM" id="MobiDB-lite"/>
    </source>
</evidence>
<feature type="compositionally biased region" description="Basic and acidic residues" evidence="1">
    <location>
        <begin position="60"/>
        <end position="70"/>
    </location>
</feature>
<name>A0AAD5SBE6_9FUNG</name>
<reference evidence="2" key="1">
    <citation type="submission" date="2020-05" db="EMBL/GenBank/DDBJ databases">
        <title>Phylogenomic resolution of chytrid fungi.</title>
        <authorList>
            <person name="Stajich J.E."/>
            <person name="Amses K."/>
            <person name="Simmons R."/>
            <person name="Seto K."/>
            <person name="Myers J."/>
            <person name="Bonds A."/>
            <person name="Quandt C.A."/>
            <person name="Barry K."/>
            <person name="Liu P."/>
            <person name="Grigoriev I."/>
            <person name="Longcore J.E."/>
            <person name="James T.Y."/>
        </authorList>
    </citation>
    <scope>NUCLEOTIDE SEQUENCE</scope>
    <source>
        <strain evidence="2">JEL0318</strain>
    </source>
</reference>
<gene>
    <name evidence="2" type="primary">RFWD2</name>
    <name evidence="2" type="ORF">HK097_009649</name>
</gene>
<dbReference type="GO" id="GO:0043161">
    <property type="term" value="P:proteasome-mediated ubiquitin-dependent protein catabolic process"/>
    <property type="evidence" value="ECO:0007669"/>
    <property type="project" value="TreeGrafter"/>
</dbReference>
<evidence type="ECO:0000313" key="2">
    <source>
        <dbReference type="EMBL" id="KAJ3049345.1"/>
    </source>
</evidence>
<dbReference type="InterPro" id="IPR015943">
    <property type="entry name" value="WD40/YVTN_repeat-like_dom_sf"/>
</dbReference>
<dbReference type="GO" id="GO:0061630">
    <property type="term" value="F:ubiquitin protein ligase activity"/>
    <property type="evidence" value="ECO:0007669"/>
    <property type="project" value="InterPro"/>
</dbReference>
<proteinExistence type="predicted"/>
<accession>A0AAD5SBE6</accession>
<dbReference type="PANTHER" id="PTHR44080:SF1">
    <property type="entry name" value="E3 UBIQUITIN-PROTEIN LIGASE COP1"/>
    <property type="match status" value="1"/>
</dbReference>
<dbReference type="PANTHER" id="PTHR44080">
    <property type="entry name" value="E3 UBIQUITIN-PROTEIN LIGASE COP1"/>
    <property type="match status" value="1"/>
</dbReference>
<dbReference type="EMBL" id="JADGJD010000658">
    <property type="protein sequence ID" value="KAJ3049345.1"/>
    <property type="molecule type" value="Genomic_DNA"/>
</dbReference>
<feature type="non-terminal residue" evidence="2">
    <location>
        <position position="247"/>
    </location>
</feature>
<protein>
    <submittedName>
        <fullName evidence="2">RING finger and WD repeat domain-containing protein 2</fullName>
    </submittedName>
</protein>